<organism evidence="2 3">
    <name type="scientific">Erwinia phage vB_EamM-Y2</name>
    <dbReference type="NCBI Taxonomy" id="1051676"/>
    <lineage>
        <taxon>Viruses</taxon>
        <taxon>Duplodnaviria</taxon>
        <taxon>Heunggongvirae</taxon>
        <taxon>Uroviricota</taxon>
        <taxon>Caudoviricetes</taxon>
        <taxon>Chaseviridae</taxon>
        <taxon>Cleopatravirinae</taxon>
        <taxon>Loessnervirus</taxon>
        <taxon>Loessnervirus Y2</taxon>
    </lineage>
</organism>
<dbReference type="RefSeq" id="YP_007004652.1">
    <property type="nucleotide sequence ID" value="NC_019504.1"/>
</dbReference>
<reference evidence="2 3" key="1">
    <citation type="journal article" date="2011" name="Appl. Environ. Microbiol.">
        <title>Novel Virulent and Broad-Host-Range Erwinia amylovora Bacteriophages Reveal a High Degree of Mosaicism and a Relationship to Enterobacteriaceae Phages.</title>
        <authorList>
            <person name="Born Y."/>
            <person name="Fieseler L."/>
            <person name="Marazzi J."/>
            <person name="Lurz R."/>
            <person name="Duffy B."/>
            <person name="Loessner M.J."/>
        </authorList>
    </citation>
    <scope>NUCLEOTIDE SEQUENCE [LARGE SCALE GENOMIC DNA]</scope>
</reference>
<name>G0YQ41_9CAUD</name>
<dbReference type="RefSeq" id="YP_007004742.1">
    <property type="nucleotide sequence ID" value="NC_019504.1"/>
</dbReference>
<protein>
    <submittedName>
        <fullName evidence="1">Gp02</fullName>
    </submittedName>
    <submittedName>
        <fullName evidence="2">Gp92</fullName>
    </submittedName>
</protein>
<dbReference type="EMBL" id="HQ728264">
    <property type="protein sequence ID" value="AEJ81378.1"/>
    <property type="molecule type" value="Genomic_DNA"/>
</dbReference>
<proteinExistence type="predicted"/>
<accession>G0YQ41</accession>
<dbReference type="EMBL" id="HQ728264">
    <property type="protein sequence ID" value="AEJ81468.1"/>
    <property type="molecule type" value="Genomic_DNA"/>
</dbReference>
<evidence type="ECO:0000313" key="2">
    <source>
        <dbReference type="EMBL" id="AEJ81468.1"/>
    </source>
</evidence>
<dbReference type="GeneID" id="14010433"/>
<dbReference type="KEGG" id="vg:14010523"/>
<dbReference type="Proteomes" id="UP000008892">
    <property type="component" value="Segment"/>
</dbReference>
<dbReference type="GeneID" id="14010523"/>
<sequence length="30" mass="3674">MFHVSYEISKSYYNGPNTSRDYWNFGAYFE</sequence>
<keyword evidence="3" id="KW-1185">Reference proteome</keyword>
<dbReference type="KEGG" id="vg:14010433"/>
<evidence type="ECO:0000313" key="3">
    <source>
        <dbReference type="Proteomes" id="UP000008892"/>
    </source>
</evidence>
<evidence type="ECO:0000313" key="1">
    <source>
        <dbReference type="EMBL" id="AEJ81378.1"/>
    </source>
</evidence>